<dbReference type="Pfam" id="PF05656">
    <property type="entry name" value="DUF805"/>
    <property type="match status" value="1"/>
</dbReference>
<accession>A0A8J8M867</accession>
<proteinExistence type="predicted"/>
<dbReference type="InterPro" id="IPR008523">
    <property type="entry name" value="DUF805"/>
</dbReference>
<gene>
    <name evidence="2" type="ORF">HYG85_03695</name>
</gene>
<keyword evidence="1" id="KW-0472">Membrane</keyword>
<reference evidence="2 3" key="1">
    <citation type="submission" date="2020-07" db="EMBL/GenBank/DDBJ databases">
        <title>Vallitalea guaymasensis genome.</title>
        <authorList>
            <person name="Postec A."/>
        </authorList>
    </citation>
    <scope>NUCLEOTIDE SEQUENCE [LARGE SCALE GENOMIC DNA]</scope>
    <source>
        <strain evidence="2 3">Ra1766G1</strain>
    </source>
</reference>
<keyword evidence="1" id="KW-1133">Transmembrane helix</keyword>
<dbReference type="RefSeq" id="WP_212692334.1">
    <property type="nucleotide sequence ID" value="NZ_CP058561.1"/>
</dbReference>
<dbReference type="EMBL" id="CP058561">
    <property type="protein sequence ID" value="QUH28064.1"/>
    <property type="molecule type" value="Genomic_DNA"/>
</dbReference>
<evidence type="ECO:0000256" key="1">
    <source>
        <dbReference type="SAM" id="Phobius"/>
    </source>
</evidence>
<dbReference type="AlphaFoldDB" id="A0A8J8M867"/>
<evidence type="ECO:0000313" key="2">
    <source>
        <dbReference type="EMBL" id="QUH28064.1"/>
    </source>
</evidence>
<dbReference type="PANTHER" id="PTHR34980">
    <property type="entry name" value="INNER MEMBRANE PROTEIN-RELATED-RELATED"/>
    <property type="match status" value="1"/>
</dbReference>
<keyword evidence="3" id="KW-1185">Reference proteome</keyword>
<sequence>MRQFLKMYFNFKGRLNRLRYFLFGIPLSIIVGLDYLIAMNKLETASLTGTYVIMTIYFLILIICSISGLSLTVRRLHDLNLTGWLALIQFLSLIPVIKIIPGIFGLYILFAPGKNDGNYYGDDPLDYDHYPFDDESIE</sequence>
<protein>
    <submittedName>
        <fullName evidence="2">DUF805 domain-containing protein</fullName>
    </submittedName>
</protein>
<organism evidence="2 3">
    <name type="scientific">Vallitalea guaymasensis</name>
    <dbReference type="NCBI Taxonomy" id="1185412"/>
    <lineage>
        <taxon>Bacteria</taxon>
        <taxon>Bacillati</taxon>
        <taxon>Bacillota</taxon>
        <taxon>Clostridia</taxon>
        <taxon>Lachnospirales</taxon>
        <taxon>Vallitaleaceae</taxon>
        <taxon>Vallitalea</taxon>
    </lineage>
</organism>
<dbReference type="Proteomes" id="UP000677305">
    <property type="component" value="Chromosome"/>
</dbReference>
<dbReference type="GO" id="GO:0005886">
    <property type="term" value="C:plasma membrane"/>
    <property type="evidence" value="ECO:0007669"/>
    <property type="project" value="TreeGrafter"/>
</dbReference>
<name>A0A8J8M867_9FIRM</name>
<feature type="transmembrane region" description="Helical" evidence="1">
    <location>
        <begin position="50"/>
        <end position="72"/>
    </location>
</feature>
<evidence type="ECO:0000313" key="3">
    <source>
        <dbReference type="Proteomes" id="UP000677305"/>
    </source>
</evidence>
<feature type="transmembrane region" description="Helical" evidence="1">
    <location>
        <begin position="84"/>
        <end position="110"/>
    </location>
</feature>
<feature type="transmembrane region" description="Helical" evidence="1">
    <location>
        <begin position="20"/>
        <end position="38"/>
    </location>
</feature>
<keyword evidence="1" id="KW-0812">Transmembrane</keyword>
<dbReference type="KEGG" id="vgu:HYG85_03695"/>